<protein>
    <recommendedName>
        <fullName evidence="5">Pilus assembly protein PilY</fullName>
    </recommendedName>
</protein>
<dbReference type="Proteomes" id="UP000321832">
    <property type="component" value="Unassembled WGS sequence"/>
</dbReference>
<sequence length="484" mass="51786">MKTPFLRANAPLLLKLPLALALLLAGQSALPAATELADVPLFTSSSNAVKPNIMFILDDSGSMASDFMPDDANFARTKYGFHAAQCNGLAYNPGVTYTLPVDDTGTPKAAGSTSFTDPNVNITTRRVVSDTSVTIVASGDVTVNFPASPAPQNNWFTVGNTATIFSSTNTTNFMEGTVKSWNAATRQLTITVRKAQGTGSALTSVRAGPGYMPFYYTYSGTNAALSYTYTATGVSTTTPFYQECNADDGTLTTFTRVDVTASSSDLQNYANWRAYYSTRILMAKSALSLSFRNIGDRYRVGYTAISSRTASGSKFLDIDTFDATQKKAFYDILFGATTGSTTPLRGALSKAGQYFANKAPSQTKDPVQYACQKNFTILSTDGYWNTGSEVTGSYGPLDVNNNRVGQQDGPPTERPMRDSGVDRITSVFNYTTTRTVDTQGATTRTDYSNVTTSATTTYSGPPAATGRLSTTFTGYLGGTIRRSP</sequence>
<feature type="region of interest" description="Disordered" evidence="1">
    <location>
        <begin position="394"/>
        <end position="418"/>
    </location>
</feature>
<name>A0A5C6U0Y9_9BURK</name>
<accession>A0A5C6U0Y9</accession>
<dbReference type="SUPFAM" id="SSF53300">
    <property type="entry name" value="vWA-like"/>
    <property type="match status" value="1"/>
</dbReference>
<dbReference type="Gene3D" id="3.40.50.410">
    <property type="entry name" value="von Willebrand factor, type A domain"/>
    <property type="match status" value="1"/>
</dbReference>
<evidence type="ECO:0000313" key="3">
    <source>
        <dbReference type="EMBL" id="TXC66594.1"/>
    </source>
</evidence>
<keyword evidence="4" id="KW-1185">Reference proteome</keyword>
<evidence type="ECO:0000313" key="4">
    <source>
        <dbReference type="Proteomes" id="UP000321832"/>
    </source>
</evidence>
<evidence type="ECO:0000256" key="1">
    <source>
        <dbReference type="SAM" id="MobiDB-lite"/>
    </source>
</evidence>
<feature type="chain" id="PRO_5022964150" description="Pilus assembly protein PilY" evidence="2">
    <location>
        <begin position="32"/>
        <end position="484"/>
    </location>
</feature>
<dbReference type="InterPro" id="IPR036465">
    <property type="entry name" value="vWFA_dom_sf"/>
</dbReference>
<dbReference type="EMBL" id="VOPW01000001">
    <property type="protein sequence ID" value="TXC66594.1"/>
    <property type="molecule type" value="Genomic_DNA"/>
</dbReference>
<evidence type="ECO:0000256" key="2">
    <source>
        <dbReference type="SAM" id="SignalP"/>
    </source>
</evidence>
<feature type="signal peptide" evidence="2">
    <location>
        <begin position="1"/>
        <end position="31"/>
    </location>
</feature>
<keyword evidence="2" id="KW-0732">Signal</keyword>
<evidence type="ECO:0008006" key="5">
    <source>
        <dbReference type="Google" id="ProtNLM"/>
    </source>
</evidence>
<reference evidence="3 4" key="1">
    <citation type="submission" date="2019-08" db="EMBL/GenBank/DDBJ databases">
        <authorList>
            <person name="Khan S.A."/>
            <person name="Jeon C.O."/>
            <person name="Jeong S.E."/>
        </authorList>
    </citation>
    <scope>NUCLEOTIDE SEQUENCE [LARGE SCALE GENOMIC DNA]</scope>
    <source>
        <strain evidence="4">IMCC1728</strain>
    </source>
</reference>
<gene>
    <name evidence="3" type="ORF">FSC37_14460</name>
</gene>
<dbReference type="AlphaFoldDB" id="A0A5C6U0Y9"/>
<proteinExistence type="predicted"/>
<organism evidence="3 4">
    <name type="scientific">Piscinibacter aquaticus</name>
    <dbReference type="NCBI Taxonomy" id="392597"/>
    <lineage>
        <taxon>Bacteria</taxon>
        <taxon>Pseudomonadati</taxon>
        <taxon>Pseudomonadota</taxon>
        <taxon>Betaproteobacteria</taxon>
        <taxon>Burkholderiales</taxon>
        <taxon>Sphaerotilaceae</taxon>
        <taxon>Piscinibacter</taxon>
    </lineage>
</organism>
<comment type="caution">
    <text evidence="3">The sequence shown here is derived from an EMBL/GenBank/DDBJ whole genome shotgun (WGS) entry which is preliminary data.</text>
</comment>